<dbReference type="NCBIfam" id="TIGR03569">
    <property type="entry name" value="NeuB_NnaB"/>
    <property type="match status" value="1"/>
</dbReference>
<reference evidence="2 3" key="1">
    <citation type="submission" date="2022-06" db="EMBL/GenBank/DDBJ databases">
        <title>Leptospira isolates from biofilms formed at urban environments.</title>
        <authorList>
            <person name="Ribeiro P.S."/>
            <person name="Sousa T."/>
            <person name="Carvalho N."/>
            <person name="Aburjaile F."/>
            <person name="Neves F."/>
            <person name="Oliveira D."/>
            <person name="Blanco L."/>
            <person name="Lima J."/>
            <person name="Costa F."/>
            <person name="Brenig B."/>
            <person name="Soares S."/>
            <person name="Ramos R."/>
            <person name="Goes-Neto A."/>
            <person name="Matiuzzi M."/>
            <person name="Azevedo V."/>
            <person name="Ristow P."/>
        </authorList>
    </citation>
    <scope>NUCLEOTIDE SEQUENCE [LARGE SCALE GENOMIC DNA]</scope>
    <source>
        <strain evidence="2 3">VSF25</strain>
    </source>
</reference>
<sequence length="333" mass="36357">MKTLIIAEAGVNHNGDINIAKQMIEIAKEAGADIVKFQTFQADAIASAKATRANYQIQNMKEDGSQLSMLKKLELDHSAHKELISYCGKVGIEFLSTAFDLKSLDLLKSLGITLWKIPSGEITNLPYLRKIGSFKEQIILSTGMSNLAEIENAISVLEKSGTERKNITVLHCNTDYPTPFEDVNLNAMNSIKSAFHVNVGYSDHTAGIEVSIAAVALGASLIEKHFTLDKNMSGPDHKASLEPKELKAMISSIRNIEKSMGNGIKVPSQSETKNITIARKSIIASKDISVGELFSEDNLTTKRPGTGISPMNWDLVIGQPAKRNFQADELIEL</sequence>
<dbReference type="InterPro" id="IPR013132">
    <property type="entry name" value="PseI/NeuA/B-like_N"/>
</dbReference>
<dbReference type="Gene3D" id="3.20.20.70">
    <property type="entry name" value="Aldolase class I"/>
    <property type="match status" value="1"/>
</dbReference>
<comment type="caution">
    <text evidence="2">The sequence shown here is derived from an EMBL/GenBank/DDBJ whole genome shotgun (WGS) entry which is preliminary data.</text>
</comment>
<dbReference type="InterPro" id="IPR020007">
    <property type="entry name" value="NeuB/NeuA"/>
</dbReference>
<evidence type="ECO:0000259" key="1">
    <source>
        <dbReference type="PROSITE" id="PS50844"/>
    </source>
</evidence>
<dbReference type="Pfam" id="PF03102">
    <property type="entry name" value="NeuB"/>
    <property type="match status" value="1"/>
</dbReference>
<proteinExistence type="predicted"/>
<protein>
    <submittedName>
        <fullName evidence="2">N-acetylneuraminate synthase</fullName>
        <ecNumber evidence="2">2.5.1.56</ecNumber>
    </submittedName>
</protein>
<evidence type="ECO:0000313" key="3">
    <source>
        <dbReference type="Proteomes" id="UP001209737"/>
    </source>
</evidence>
<dbReference type="InterPro" id="IPR013974">
    <property type="entry name" value="SAF"/>
</dbReference>
<name>A0ABT3LZ19_9LEPT</name>
<dbReference type="Proteomes" id="UP001209737">
    <property type="component" value="Unassembled WGS sequence"/>
</dbReference>
<dbReference type="CDD" id="cd11615">
    <property type="entry name" value="SAF_NeuB_like"/>
    <property type="match status" value="1"/>
</dbReference>
<dbReference type="EMBL" id="JAMQPV010000001">
    <property type="protein sequence ID" value="MCW7462976.1"/>
    <property type="molecule type" value="Genomic_DNA"/>
</dbReference>
<dbReference type="InterPro" id="IPR006190">
    <property type="entry name" value="SAF_AFP_Neu5Ac"/>
</dbReference>
<feature type="domain" description="AFP-like" evidence="1">
    <location>
        <begin position="281"/>
        <end position="333"/>
    </location>
</feature>
<dbReference type="InterPro" id="IPR051690">
    <property type="entry name" value="PseI-like"/>
</dbReference>
<keyword evidence="2" id="KW-0808">Transferase</keyword>
<dbReference type="InterPro" id="IPR036732">
    <property type="entry name" value="AFP_Neu5c_C_sf"/>
</dbReference>
<organism evidence="2 3">
    <name type="scientific">Leptospira limi</name>
    <dbReference type="NCBI Taxonomy" id="2950023"/>
    <lineage>
        <taxon>Bacteria</taxon>
        <taxon>Pseudomonadati</taxon>
        <taxon>Spirochaetota</taxon>
        <taxon>Spirochaetia</taxon>
        <taxon>Leptospirales</taxon>
        <taxon>Leptospiraceae</taxon>
        <taxon>Leptospira</taxon>
    </lineage>
</organism>
<dbReference type="SMART" id="SM00858">
    <property type="entry name" value="SAF"/>
    <property type="match status" value="1"/>
</dbReference>
<dbReference type="InterPro" id="IPR057736">
    <property type="entry name" value="SAF_PseI/NeuA/NeuB"/>
</dbReference>
<gene>
    <name evidence="2" type="primary">neuB</name>
    <name evidence="2" type="ORF">ND812_12830</name>
</gene>
<keyword evidence="3" id="KW-1185">Reference proteome</keyword>
<dbReference type="GO" id="GO:0050462">
    <property type="term" value="F:N-acetylneuraminate synthase activity"/>
    <property type="evidence" value="ECO:0007669"/>
    <property type="project" value="UniProtKB-EC"/>
</dbReference>
<dbReference type="RefSeq" id="WP_265375759.1">
    <property type="nucleotide sequence ID" value="NZ_JAMQPV010000001.1"/>
</dbReference>
<dbReference type="SUPFAM" id="SSF51569">
    <property type="entry name" value="Aldolase"/>
    <property type="match status" value="1"/>
</dbReference>
<dbReference type="EC" id="2.5.1.56" evidence="2"/>
<dbReference type="PROSITE" id="PS50844">
    <property type="entry name" value="AFP_LIKE"/>
    <property type="match status" value="1"/>
</dbReference>
<dbReference type="InterPro" id="IPR013785">
    <property type="entry name" value="Aldolase_TIM"/>
</dbReference>
<dbReference type="Gene3D" id="3.90.1210.10">
    <property type="entry name" value="Antifreeze-like/N-acetylneuraminic acid synthase C-terminal domain"/>
    <property type="match status" value="1"/>
</dbReference>
<dbReference type="PANTHER" id="PTHR42966">
    <property type="entry name" value="N-ACETYLNEURAMINATE SYNTHASE"/>
    <property type="match status" value="1"/>
</dbReference>
<dbReference type="SUPFAM" id="SSF51269">
    <property type="entry name" value="AFP III-like domain"/>
    <property type="match status" value="1"/>
</dbReference>
<dbReference type="PANTHER" id="PTHR42966:SF1">
    <property type="entry name" value="SIALIC ACID SYNTHASE"/>
    <property type="match status" value="1"/>
</dbReference>
<dbReference type="Pfam" id="PF08666">
    <property type="entry name" value="SAF"/>
    <property type="match status" value="1"/>
</dbReference>
<accession>A0ABT3LZ19</accession>
<evidence type="ECO:0000313" key="2">
    <source>
        <dbReference type="EMBL" id="MCW7462976.1"/>
    </source>
</evidence>